<evidence type="ECO:0000259" key="2">
    <source>
        <dbReference type="PROSITE" id="PS50003"/>
    </source>
</evidence>
<reference evidence="3" key="2">
    <citation type="journal article" date="2021" name="Genome Biol. Evol.">
        <title>Developing a high-quality reference genome for a parasitic bivalve with doubly uniparental inheritance (Bivalvia: Unionida).</title>
        <authorList>
            <person name="Smith C.H."/>
        </authorList>
    </citation>
    <scope>NUCLEOTIDE SEQUENCE</scope>
    <source>
        <strain evidence="3">CHS0354</strain>
        <tissue evidence="3">Mantle</tissue>
    </source>
</reference>
<reference evidence="3" key="1">
    <citation type="journal article" date="2021" name="Genome Biol. Evol.">
        <title>A High-Quality Reference Genome for a Parasitic Bivalve with Doubly Uniparental Inheritance (Bivalvia: Unionida).</title>
        <authorList>
            <person name="Smith C.H."/>
        </authorList>
    </citation>
    <scope>NUCLEOTIDE SEQUENCE</scope>
    <source>
        <strain evidence="3">CHS0354</strain>
    </source>
</reference>
<dbReference type="InterPro" id="IPR001849">
    <property type="entry name" value="PH_domain"/>
</dbReference>
<feature type="domain" description="PH" evidence="2">
    <location>
        <begin position="100"/>
        <end position="151"/>
    </location>
</feature>
<evidence type="ECO:0000313" key="4">
    <source>
        <dbReference type="Proteomes" id="UP001195483"/>
    </source>
</evidence>
<dbReference type="EMBL" id="JAEAOA010002351">
    <property type="protein sequence ID" value="KAK3597457.1"/>
    <property type="molecule type" value="Genomic_DNA"/>
</dbReference>
<dbReference type="InterPro" id="IPR011993">
    <property type="entry name" value="PH-like_dom_sf"/>
</dbReference>
<dbReference type="PROSITE" id="PS50003">
    <property type="entry name" value="PH_DOMAIN"/>
    <property type="match status" value="1"/>
</dbReference>
<dbReference type="AlphaFoldDB" id="A0AAE0SSJ9"/>
<sequence length="183" mass="20965">MYANASIRFHTELKDILKIATNIRPVLKYHQITVGPAANIPFQNRREEEMRACTITTEISNVCGEKNRKTPVFVRVYRSSFEHYAVIYKDPNFFFQTGYIRLKNCKVCNYENTENKFSVTLNNYEGNALTFECITKQESQAWICALQKNTVSVSTAKSGVPVGQSVHIRKSPPMPTLNEEDND</sequence>
<dbReference type="Gene3D" id="2.30.29.30">
    <property type="entry name" value="Pleckstrin-homology domain (PH domain)/Phosphotyrosine-binding domain (PTB)"/>
    <property type="match status" value="1"/>
</dbReference>
<dbReference type="Proteomes" id="UP001195483">
    <property type="component" value="Unassembled WGS sequence"/>
</dbReference>
<proteinExistence type="predicted"/>
<comment type="caution">
    <text evidence="3">The sequence shown here is derived from an EMBL/GenBank/DDBJ whole genome shotgun (WGS) entry which is preliminary data.</text>
</comment>
<organism evidence="3 4">
    <name type="scientific">Potamilus streckersoni</name>
    <dbReference type="NCBI Taxonomy" id="2493646"/>
    <lineage>
        <taxon>Eukaryota</taxon>
        <taxon>Metazoa</taxon>
        <taxon>Spiralia</taxon>
        <taxon>Lophotrochozoa</taxon>
        <taxon>Mollusca</taxon>
        <taxon>Bivalvia</taxon>
        <taxon>Autobranchia</taxon>
        <taxon>Heteroconchia</taxon>
        <taxon>Palaeoheterodonta</taxon>
        <taxon>Unionida</taxon>
        <taxon>Unionoidea</taxon>
        <taxon>Unionidae</taxon>
        <taxon>Ambleminae</taxon>
        <taxon>Lampsilini</taxon>
        <taxon>Potamilus</taxon>
    </lineage>
</organism>
<feature type="region of interest" description="Disordered" evidence="1">
    <location>
        <begin position="164"/>
        <end position="183"/>
    </location>
</feature>
<accession>A0AAE0SSJ9</accession>
<dbReference type="Pfam" id="PF00169">
    <property type="entry name" value="PH"/>
    <property type="match status" value="1"/>
</dbReference>
<evidence type="ECO:0000313" key="3">
    <source>
        <dbReference type="EMBL" id="KAK3597457.1"/>
    </source>
</evidence>
<evidence type="ECO:0000256" key="1">
    <source>
        <dbReference type="SAM" id="MobiDB-lite"/>
    </source>
</evidence>
<protein>
    <recommendedName>
        <fullName evidence="2">PH domain-containing protein</fullName>
    </recommendedName>
</protein>
<name>A0AAE0SSJ9_9BIVA</name>
<dbReference type="SUPFAM" id="SSF50729">
    <property type="entry name" value="PH domain-like"/>
    <property type="match status" value="1"/>
</dbReference>
<reference evidence="3" key="3">
    <citation type="submission" date="2023-05" db="EMBL/GenBank/DDBJ databases">
        <authorList>
            <person name="Smith C.H."/>
        </authorList>
    </citation>
    <scope>NUCLEOTIDE SEQUENCE</scope>
    <source>
        <strain evidence="3">CHS0354</strain>
        <tissue evidence="3">Mantle</tissue>
    </source>
</reference>
<gene>
    <name evidence="3" type="ORF">CHS0354_041871</name>
</gene>
<keyword evidence="4" id="KW-1185">Reference proteome</keyword>